<feature type="chain" id="PRO_5040336517" evidence="2">
    <location>
        <begin position="25"/>
        <end position="190"/>
    </location>
</feature>
<keyword evidence="4" id="KW-1185">Reference proteome</keyword>
<dbReference type="EMBL" id="JADNYJ010000196">
    <property type="protein sequence ID" value="KAF8875483.1"/>
    <property type="molecule type" value="Genomic_DNA"/>
</dbReference>
<evidence type="ECO:0000256" key="2">
    <source>
        <dbReference type="SAM" id="SignalP"/>
    </source>
</evidence>
<name>A0A9P5NBU5_GYMJU</name>
<evidence type="ECO:0000256" key="1">
    <source>
        <dbReference type="SAM" id="Phobius"/>
    </source>
</evidence>
<keyword evidence="1" id="KW-0472">Membrane</keyword>
<evidence type="ECO:0000313" key="3">
    <source>
        <dbReference type="EMBL" id="KAF8875483.1"/>
    </source>
</evidence>
<feature type="transmembrane region" description="Helical" evidence="1">
    <location>
        <begin position="135"/>
        <end position="161"/>
    </location>
</feature>
<feature type="signal peptide" evidence="2">
    <location>
        <begin position="1"/>
        <end position="24"/>
    </location>
</feature>
<comment type="caution">
    <text evidence="3">The sequence shown here is derived from an EMBL/GenBank/DDBJ whole genome shotgun (WGS) entry which is preliminary data.</text>
</comment>
<organism evidence="3 4">
    <name type="scientific">Gymnopilus junonius</name>
    <name type="common">Spectacular rustgill mushroom</name>
    <name type="synonym">Gymnopilus spectabilis subsp. junonius</name>
    <dbReference type="NCBI Taxonomy" id="109634"/>
    <lineage>
        <taxon>Eukaryota</taxon>
        <taxon>Fungi</taxon>
        <taxon>Dikarya</taxon>
        <taxon>Basidiomycota</taxon>
        <taxon>Agaricomycotina</taxon>
        <taxon>Agaricomycetes</taxon>
        <taxon>Agaricomycetidae</taxon>
        <taxon>Agaricales</taxon>
        <taxon>Agaricineae</taxon>
        <taxon>Hymenogastraceae</taxon>
        <taxon>Gymnopilus</taxon>
    </lineage>
</organism>
<dbReference type="AlphaFoldDB" id="A0A9P5NBU5"/>
<keyword evidence="1" id="KW-0812">Transmembrane</keyword>
<keyword evidence="1" id="KW-1133">Transmembrane helix</keyword>
<gene>
    <name evidence="3" type="ORF">CPB84DRAFT_1884719</name>
</gene>
<sequence>MTYLTTLLTLQISDMSVGIAQVAAAPIRIIITSTQPTNAVFEKACFGHAVPLPPAVGSWNVVAANGVKVPVCHPCHGRMSCMRQKSAEISDAFRQFFGLPCIQHHPVLIMPVAHPIVHGNGPQPHVESRWEGRTVAFVLGCGISVLLRLFWVLSIVMYCAIRGRRDDEHEYTHITFVEEYEEPPILSLLS</sequence>
<dbReference type="OrthoDB" id="3233375at2759"/>
<keyword evidence="2" id="KW-0732">Signal</keyword>
<reference evidence="3" key="1">
    <citation type="submission" date="2020-11" db="EMBL/GenBank/DDBJ databases">
        <authorList>
            <consortium name="DOE Joint Genome Institute"/>
            <person name="Ahrendt S."/>
            <person name="Riley R."/>
            <person name="Andreopoulos W."/>
            <person name="LaButti K."/>
            <person name="Pangilinan J."/>
            <person name="Ruiz-duenas F.J."/>
            <person name="Barrasa J.M."/>
            <person name="Sanchez-Garcia M."/>
            <person name="Camarero S."/>
            <person name="Miyauchi S."/>
            <person name="Serrano A."/>
            <person name="Linde D."/>
            <person name="Babiker R."/>
            <person name="Drula E."/>
            <person name="Ayuso-Fernandez I."/>
            <person name="Pacheco R."/>
            <person name="Padilla G."/>
            <person name="Ferreira P."/>
            <person name="Barriuso J."/>
            <person name="Kellner H."/>
            <person name="Castanera R."/>
            <person name="Alfaro M."/>
            <person name="Ramirez L."/>
            <person name="Pisabarro A.G."/>
            <person name="Kuo A."/>
            <person name="Tritt A."/>
            <person name="Lipzen A."/>
            <person name="He G."/>
            <person name="Yan M."/>
            <person name="Ng V."/>
            <person name="Cullen D."/>
            <person name="Martin F."/>
            <person name="Rosso M.-N."/>
            <person name="Henrissat B."/>
            <person name="Hibbett D."/>
            <person name="Martinez A.T."/>
            <person name="Grigoriev I.V."/>
        </authorList>
    </citation>
    <scope>NUCLEOTIDE SEQUENCE</scope>
    <source>
        <strain evidence="3">AH 44721</strain>
    </source>
</reference>
<dbReference type="Proteomes" id="UP000724874">
    <property type="component" value="Unassembled WGS sequence"/>
</dbReference>
<proteinExistence type="predicted"/>
<accession>A0A9P5NBU5</accession>
<protein>
    <submittedName>
        <fullName evidence="3">Uncharacterized protein</fullName>
    </submittedName>
</protein>
<evidence type="ECO:0000313" key="4">
    <source>
        <dbReference type="Proteomes" id="UP000724874"/>
    </source>
</evidence>